<dbReference type="RefSeq" id="XP_024731659.1">
    <property type="nucleotide sequence ID" value="XM_024881253.1"/>
</dbReference>
<dbReference type="GeneID" id="36589330"/>
<accession>A0A2J6SVE5</accession>
<name>A0A2J6SVE5_9HELO</name>
<keyword evidence="3" id="KW-1185">Reference proteome</keyword>
<reference evidence="2 3" key="1">
    <citation type="submission" date="2016-04" db="EMBL/GenBank/DDBJ databases">
        <title>A degradative enzymes factory behind the ericoid mycorrhizal symbiosis.</title>
        <authorList>
            <consortium name="DOE Joint Genome Institute"/>
            <person name="Martino E."/>
            <person name="Morin E."/>
            <person name="Grelet G."/>
            <person name="Kuo A."/>
            <person name="Kohler A."/>
            <person name="Daghino S."/>
            <person name="Barry K."/>
            <person name="Choi C."/>
            <person name="Cichocki N."/>
            <person name="Clum A."/>
            <person name="Copeland A."/>
            <person name="Hainaut M."/>
            <person name="Haridas S."/>
            <person name="Labutti K."/>
            <person name="Lindquist E."/>
            <person name="Lipzen A."/>
            <person name="Khouja H.-R."/>
            <person name="Murat C."/>
            <person name="Ohm R."/>
            <person name="Olson A."/>
            <person name="Spatafora J."/>
            <person name="Veneault-Fourrey C."/>
            <person name="Henrissat B."/>
            <person name="Grigoriev I."/>
            <person name="Martin F."/>
            <person name="Perotto S."/>
        </authorList>
    </citation>
    <scope>NUCLEOTIDE SEQUENCE [LARGE SCALE GENOMIC DNA]</scope>
    <source>
        <strain evidence="2 3">E</strain>
    </source>
</reference>
<proteinExistence type="predicted"/>
<organism evidence="2 3">
    <name type="scientific">Hyaloscypha bicolor E</name>
    <dbReference type="NCBI Taxonomy" id="1095630"/>
    <lineage>
        <taxon>Eukaryota</taxon>
        <taxon>Fungi</taxon>
        <taxon>Dikarya</taxon>
        <taxon>Ascomycota</taxon>
        <taxon>Pezizomycotina</taxon>
        <taxon>Leotiomycetes</taxon>
        <taxon>Helotiales</taxon>
        <taxon>Hyaloscyphaceae</taxon>
        <taxon>Hyaloscypha</taxon>
        <taxon>Hyaloscypha bicolor</taxon>
    </lineage>
</organism>
<evidence type="ECO:0000256" key="1">
    <source>
        <dbReference type="SAM" id="MobiDB-lite"/>
    </source>
</evidence>
<dbReference type="EMBL" id="KZ613859">
    <property type="protein sequence ID" value="PMD54755.1"/>
    <property type="molecule type" value="Genomic_DNA"/>
</dbReference>
<gene>
    <name evidence="2" type="ORF">K444DRAFT_618116</name>
</gene>
<dbReference type="Proteomes" id="UP000235371">
    <property type="component" value="Unassembled WGS sequence"/>
</dbReference>
<feature type="region of interest" description="Disordered" evidence="1">
    <location>
        <begin position="1"/>
        <end position="20"/>
    </location>
</feature>
<protein>
    <submittedName>
        <fullName evidence="2">Uncharacterized protein</fullName>
    </submittedName>
</protein>
<sequence length="178" mass="20225">MDLQLYNPLSGTSSSASPPSNISIESAITGTTLAPFLTELEFDRLAISPETVQQFMELNRETLLKFDCINIVAPASLRSRVAFGNHLENINFDLSNLPDGSFYKVAPQVGWLIATSSCARRLIVKDKLNRSSNRRNITPFDFREIQRCLGFRPKAKAMSDGMYWIWKRDTVDKLCWTW</sequence>
<dbReference type="InParanoid" id="A0A2J6SVE5"/>
<dbReference type="AlphaFoldDB" id="A0A2J6SVE5"/>
<evidence type="ECO:0000313" key="3">
    <source>
        <dbReference type="Proteomes" id="UP000235371"/>
    </source>
</evidence>
<dbReference type="OrthoDB" id="3562839at2759"/>
<evidence type="ECO:0000313" key="2">
    <source>
        <dbReference type="EMBL" id="PMD54755.1"/>
    </source>
</evidence>